<keyword evidence="2" id="KW-1185">Reference proteome</keyword>
<comment type="caution">
    <text evidence="1">The sequence shown here is derived from an EMBL/GenBank/DDBJ whole genome shotgun (WGS) entry which is preliminary data.</text>
</comment>
<protein>
    <recommendedName>
        <fullName evidence="3">Phage protein</fullName>
    </recommendedName>
</protein>
<name>A0ABN0PGM1_STASI</name>
<proteinExistence type="predicted"/>
<dbReference type="EMBL" id="AXDY01000001">
    <property type="protein sequence ID" value="ERS94798.1"/>
    <property type="molecule type" value="Genomic_DNA"/>
</dbReference>
<reference evidence="1 2" key="1">
    <citation type="journal article" date="2013" name="Genome Announc.">
        <title>Draft Genome Sequence of Staphylococcus simulans UMC-CNS-990, Isolated from a Case of Chronic Bovine Mastitis.</title>
        <authorList>
            <person name="Calcutt M.J."/>
            <person name="Foecking M.F."/>
            <person name="Hsieh H.Y."/>
            <person name="Perry J."/>
            <person name="Stewart G.C."/>
            <person name="Middleton J.R."/>
        </authorList>
    </citation>
    <scope>NUCLEOTIDE SEQUENCE [LARGE SCALE GENOMIC DNA]</scope>
    <source>
        <strain evidence="1 2">UMC-CNS-990</strain>
    </source>
</reference>
<evidence type="ECO:0000313" key="1">
    <source>
        <dbReference type="EMBL" id="ERS94798.1"/>
    </source>
</evidence>
<evidence type="ECO:0000313" key="2">
    <source>
        <dbReference type="Proteomes" id="UP000017131"/>
    </source>
</evidence>
<sequence length="131" mass="15716">MRYKLKEKDLLECLKLHHPEHEFKEGRLLVGQNKRNNLEIYYLGEEDFFAVVTVDFFTFDFLEIALVDKTSIDEIYLKDGLLYRKMFVKVGDEIVKYSTSRMLLTDFQQAHYNKFIDGQKERVIYKDGKFL</sequence>
<accession>A0ABN0PGM1</accession>
<gene>
    <name evidence="1" type="ORF">SSIM_01500</name>
</gene>
<dbReference type="Proteomes" id="UP000017131">
    <property type="component" value="Unassembled WGS sequence"/>
</dbReference>
<evidence type="ECO:0008006" key="3">
    <source>
        <dbReference type="Google" id="ProtNLM"/>
    </source>
</evidence>
<dbReference type="RefSeq" id="WP_002480385.1">
    <property type="nucleotide sequence ID" value="NZ_AXDY01000001.1"/>
</dbReference>
<organism evidence="1 2">
    <name type="scientific">Staphylococcus simulans UMC-CNS-990</name>
    <dbReference type="NCBI Taxonomy" id="1405498"/>
    <lineage>
        <taxon>Bacteria</taxon>
        <taxon>Bacillati</taxon>
        <taxon>Bacillota</taxon>
        <taxon>Bacilli</taxon>
        <taxon>Bacillales</taxon>
        <taxon>Staphylococcaceae</taxon>
        <taxon>Staphylococcus</taxon>
    </lineage>
</organism>